<evidence type="ECO:0000256" key="1">
    <source>
        <dbReference type="SAM" id="Phobius"/>
    </source>
</evidence>
<evidence type="ECO:0000313" key="3">
    <source>
        <dbReference type="Proteomes" id="UP000011586"/>
    </source>
</evidence>
<organism evidence="2 3">
    <name type="scientific">Halorubrum californiense DSM 19288</name>
    <dbReference type="NCBI Taxonomy" id="1227465"/>
    <lineage>
        <taxon>Archaea</taxon>
        <taxon>Methanobacteriati</taxon>
        <taxon>Methanobacteriota</taxon>
        <taxon>Stenosarchaea group</taxon>
        <taxon>Halobacteria</taxon>
        <taxon>Halobacteriales</taxon>
        <taxon>Haloferacaceae</taxon>
        <taxon>Halorubrum</taxon>
    </lineage>
</organism>
<feature type="transmembrane region" description="Helical" evidence="1">
    <location>
        <begin position="28"/>
        <end position="46"/>
    </location>
</feature>
<feature type="transmembrane region" description="Helical" evidence="1">
    <location>
        <begin position="221"/>
        <end position="240"/>
    </location>
</feature>
<feature type="transmembrane region" description="Helical" evidence="1">
    <location>
        <begin position="192"/>
        <end position="214"/>
    </location>
</feature>
<keyword evidence="1" id="KW-1133">Transmembrane helix</keyword>
<protein>
    <submittedName>
        <fullName evidence="2">Uncharacterized protein</fullName>
    </submittedName>
</protein>
<dbReference type="PATRIC" id="fig|1227465.4.peg.2127"/>
<feature type="transmembrane region" description="Helical" evidence="1">
    <location>
        <begin position="279"/>
        <end position="302"/>
    </location>
</feature>
<dbReference type="InterPro" id="IPR055966">
    <property type="entry name" value="DUF7544"/>
</dbReference>
<dbReference type="Pfam" id="PF24400">
    <property type="entry name" value="DUF7544"/>
    <property type="match status" value="1"/>
</dbReference>
<keyword evidence="1" id="KW-0472">Membrane</keyword>
<feature type="transmembrane region" description="Helical" evidence="1">
    <location>
        <begin position="252"/>
        <end position="272"/>
    </location>
</feature>
<dbReference type="RefSeq" id="WP_008443615.1">
    <property type="nucleotide sequence ID" value="NZ_AOJK01000056.1"/>
</dbReference>
<evidence type="ECO:0000313" key="2">
    <source>
        <dbReference type="EMBL" id="ELZ42377.1"/>
    </source>
</evidence>
<keyword evidence="3" id="KW-1185">Reference proteome</keyword>
<reference evidence="2 3" key="1">
    <citation type="journal article" date="2014" name="PLoS Genet.">
        <title>Phylogenetically driven sequencing of extremely halophilic archaea reveals strategies for static and dynamic osmo-response.</title>
        <authorList>
            <person name="Becker E.A."/>
            <person name="Seitzer P.M."/>
            <person name="Tritt A."/>
            <person name="Larsen D."/>
            <person name="Krusor M."/>
            <person name="Yao A.I."/>
            <person name="Wu D."/>
            <person name="Madern D."/>
            <person name="Eisen J.A."/>
            <person name="Darling A.E."/>
            <person name="Facciotti M.T."/>
        </authorList>
    </citation>
    <scope>NUCLEOTIDE SEQUENCE [LARGE SCALE GENOMIC DNA]</scope>
    <source>
        <strain evidence="2 3">DSM 19288</strain>
    </source>
</reference>
<accession>M0E627</accession>
<dbReference type="EMBL" id="AOJK01000056">
    <property type="protein sequence ID" value="ELZ42377.1"/>
    <property type="molecule type" value="Genomic_DNA"/>
</dbReference>
<feature type="transmembrane region" description="Helical" evidence="1">
    <location>
        <begin position="95"/>
        <end position="123"/>
    </location>
</feature>
<dbReference type="OrthoDB" id="137652at2157"/>
<proteinExistence type="predicted"/>
<gene>
    <name evidence="2" type="ORF">C463_10910</name>
</gene>
<name>M0E627_9EURY</name>
<feature type="transmembrane region" description="Helical" evidence="1">
    <location>
        <begin position="144"/>
        <end position="169"/>
    </location>
</feature>
<comment type="caution">
    <text evidence="2">The sequence shown here is derived from an EMBL/GenBank/DDBJ whole genome shotgun (WGS) entry which is preliminary data.</text>
</comment>
<dbReference type="AlphaFoldDB" id="M0E627"/>
<keyword evidence="1" id="KW-0812">Transmembrane</keyword>
<feature type="transmembrane region" description="Helical" evidence="1">
    <location>
        <begin position="308"/>
        <end position="329"/>
    </location>
</feature>
<dbReference type="Proteomes" id="UP000011586">
    <property type="component" value="Unassembled WGS sequence"/>
</dbReference>
<dbReference type="STRING" id="1227465.C463_10910"/>
<sequence>MTWHAVDALDRAVDATRRFLFPFEAVRWAKIAFLALVMAGGGAGVSGSGSSSFGASAAGVGARNEFVPAESESVPAGVERVVGAGVERLTGLDAALLAGIAVGAALVAVGLAACSIAFRLVFYDALATTEVALWRPFRDRLRQALELLAFSVVLAAAAGVPALALALVLDPAASVAVGDGVSFGGLSGSSTIQTAAIGALAVVAAGSILLGAVGSRLTFEFVAPAMVTRDAGVIAGWRAVWESLRGSGTDVVAYFAVHAVVAAGVGIVQGVAVALAAGVVAAVGLVALVLAAIPLGGVGALIGTTGGAIVLATVLVCGVVAVVVVTLPIRLVARTYLTAYEVSTLAGIDSDLAPLASTLVASDGAVTE</sequence>